<gene>
    <name evidence="3" type="primary">dac</name>
    <name evidence="3" type="ORF">Thiowin_04262</name>
</gene>
<dbReference type="GO" id="GO:0009002">
    <property type="term" value="F:serine-type D-Ala-D-Ala carboxypeptidase activity"/>
    <property type="evidence" value="ECO:0007669"/>
    <property type="project" value="UniProtKB-EC"/>
</dbReference>
<proteinExistence type="inferred from homology"/>
<sequence>MNHNQDPHDRRRLTDRPAALVLAFSLLLAWAPPLLAGPIEQVLAMDQASLVVGPAGQRLINHHASTPMIPASTMKLVTALAAIERWGLAHRFTTEVLLDANRRLWIKGGGDPYLVAEEIDRLVQALKTGGLDRVSGLGLDDGLYASDLRVPGRSGSNNPYDAPLSALAVNFNTVNLSIGQAGIRSGEPQTPLTATGLRLGAGLGAGTHRINLGTRASALTYFAEILTAKLRQAGIQVEDDLLMGPVPASAKRLHAHANSRSLEQIIRGMLEYSNNFVANNLFLLLGERAGETNFAQAQQQIEDWARRKFGWRNFRIEDGAGLSRGNRLSGEQLIELLGALADYRPLLPEQDNEPRVRAKTGTLSGVSCYAGFVERPGGWVPFSLMINQPAPHDLRRRLAQALADAPTLATPAP</sequence>
<dbReference type="RefSeq" id="WP_328984904.1">
    <property type="nucleotide sequence ID" value="NZ_CP121472.1"/>
</dbReference>
<comment type="similarity">
    <text evidence="1">Belongs to the peptidase S13 family.</text>
</comment>
<keyword evidence="3" id="KW-0645">Protease</keyword>
<dbReference type="InterPro" id="IPR012338">
    <property type="entry name" value="Beta-lactam/transpept-like"/>
</dbReference>
<dbReference type="PANTHER" id="PTHR30023">
    <property type="entry name" value="D-ALANYL-D-ALANINE CARBOXYPEPTIDASE"/>
    <property type="match status" value="1"/>
</dbReference>
<dbReference type="Gene3D" id="3.50.80.20">
    <property type="entry name" value="D-Ala-D-Ala carboxypeptidase C, peptidase S13"/>
    <property type="match status" value="1"/>
</dbReference>
<dbReference type="PANTHER" id="PTHR30023:SF0">
    <property type="entry name" value="PENICILLIN-SENSITIVE CARBOXYPEPTIDASE A"/>
    <property type="match status" value="1"/>
</dbReference>
<name>A0ABZ0SHB7_9GAMM</name>
<evidence type="ECO:0000256" key="1">
    <source>
        <dbReference type="ARBA" id="ARBA00006096"/>
    </source>
</evidence>
<dbReference type="PRINTS" id="PR00922">
    <property type="entry name" value="DADACBPTASE3"/>
</dbReference>
<keyword evidence="2 3" id="KW-0378">Hydrolase</keyword>
<dbReference type="Gene3D" id="3.40.710.10">
    <property type="entry name" value="DD-peptidase/beta-lactamase superfamily"/>
    <property type="match status" value="2"/>
</dbReference>
<organism evidence="3 4">
    <name type="scientific">Thiorhodovibrio winogradskyi</name>
    <dbReference type="NCBI Taxonomy" id="77007"/>
    <lineage>
        <taxon>Bacteria</taxon>
        <taxon>Pseudomonadati</taxon>
        <taxon>Pseudomonadota</taxon>
        <taxon>Gammaproteobacteria</taxon>
        <taxon>Chromatiales</taxon>
        <taxon>Chromatiaceae</taxon>
        <taxon>Thiorhodovibrio</taxon>
    </lineage>
</organism>
<dbReference type="InterPro" id="IPR000667">
    <property type="entry name" value="Peptidase_S13"/>
</dbReference>
<evidence type="ECO:0000313" key="4">
    <source>
        <dbReference type="Proteomes" id="UP001432180"/>
    </source>
</evidence>
<accession>A0ABZ0SHB7</accession>
<evidence type="ECO:0000256" key="2">
    <source>
        <dbReference type="ARBA" id="ARBA00022801"/>
    </source>
</evidence>
<dbReference type="EC" id="3.4.16.4" evidence="3"/>
<dbReference type="Proteomes" id="UP001432180">
    <property type="component" value="Chromosome"/>
</dbReference>
<evidence type="ECO:0000313" key="3">
    <source>
        <dbReference type="EMBL" id="WPL19156.1"/>
    </source>
</evidence>
<dbReference type="EMBL" id="CP121472">
    <property type="protein sequence ID" value="WPL19156.1"/>
    <property type="molecule type" value="Genomic_DNA"/>
</dbReference>
<reference evidence="3 4" key="1">
    <citation type="journal article" date="2023" name="Microorganisms">
        <title>Thiorhodovibrio frisius and Trv. litoralis spp. nov., Two Novel Members from a Clade of Fastidious Purple Sulfur Bacteria That Exhibit Unique Red-Shifted Light-Harvesting Capabilities.</title>
        <authorList>
            <person name="Methner A."/>
            <person name="Kuzyk S.B."/>
            <person name="Petersen J."/>
            <person name="Bauer S."/>
            <person name="Brinkmann H."/>
            <person name="Sichau K."/>
            <person name="Wanner G."/>
            <person name="Wolf J."/>
            <person name="Neumann-Schaal M."/>
            <person name="Henke P."/>
            <person name="Tank M."/>
            <person name="Sproer C."/>
            <person name="Bunk B."/>
            <person name="Overmann J."/>
        </authorList>
    </citation>
    <scope>NUCLEOTIDE SEQUENCE [LARGE SCALE GENOMIC DNA]</scope>
    <source>
        <strain evidence="3 4">DSM 6702</strain>
    </source>
</reference>
<keyword evidence="4" id="KW-1185">Reference proteome</keyword>
<keyword evidence="3" id="KW-0121">Carboxypeptidase</keyword>
<protein>
    <submittedName>
        <fullName evidence="3">D-alanyl-D-alanine carboxypeptidase</fullName>
        <ecNumber evidence="3">3.4.16.4</ecNumber>
    </submittedName>
</protein>
<dbReference type="SUPFAM" id="SSF56601">
    <property type="entry name" value="beta-lactamase/transpeptidase-like"/>
    <property type="match status" value="1"/>
</dbReference>
<dbReference type="Pfam" id="PF02113">
    <property type="entry name" value="Peptidase_S13"/>
    <property type="match status" value="3"/>
</dbReference>